<feature type="coiled-coil region" evidence="1">
    <location>
        <begin position="7"/>
        <end position="34"/>
    </location>
</feature>
<reference evidence="2" key="1">
    <citation type="submission" date="2022-10" db="EMBL/GenBank/DDBJ databases">
        <title>Whole genome sequencing of three plant growth promoting bacteria isolated from Vachellia tortilis subsp. raddiana in Morocco.</title>
        <authorList>
            <person name="Hnini M."/>
            <person name="Zouagui R."/>
            <person name="Zouagui H."/>
            <person name="Chemao Elfihri M.-W."/>
            <person name="Ibrahimi A."/>
            <person name="Sbabou L."/>
            <person name="Aurag J."/>
        </authorList>
    </citation>
    <scope>NUCLEOTIDE SEQUENCE</scope>
    <source>
        <strain evidence="2">LMR678</strain>
    </source>
</reference>
<protein>
    <submittedName>
        <fullName evidence="2">Uncharacterized protein</fullName>
    </submittedName>
</protein>
<evidence type="ECO:0000313" key="2">
    <source>
        <dbReference type="EMBL" id="MCZ4090600.1"/>
    </source>
</evidence>
<gene>
    <name evidence="2" type="ORF">O3W52_11130</name>
</gene>
<evidence type="ECO:0000313" key="3">
    <source>
        <dbReference type="Proteomes" id="UP001079430"/>
    </source>
</evidence>
<dbReference type="RefSeq" id="WP_269279035.1">
    <property type="nucleotide sequence ID" value="NZ_JAPVOI010000004.1"/>
</dbReference>
<name>A0ABT4KFM2_9HYPH</name>
<proteinExistence type="predicted"/>
<organism evidence="2 3">
    <name type="scientific">Sinorhizobium psoraleae</name>
    <dbReference type="NCBI Taxonomy" id="520838"/>
    <lineage>
        <taxon>Bacteria</taxon>
        <taxon>Pseudomonadati</taxon>
        <taxon>Pseudomonadota</taxon>
        <taxon>Alphaproteobacteria</taxon>
        <taxon>Hyphomicrobiales</taxon>
        <taxon>Rhizobiaceae</taxon>
        <taxon>Sinorhizobium/Ensifer group</taxon>
        <taxon>Sinorhizobium</taxon>
    </lineage>
</organism>
<keyword evidence="1" id="KW-0175">Coiled coil</keyword>
<evidence type="ECO:0000256" key="1">
    <source>
        <dbReference type="SAM" id="Coils"/>
    </source>
</evidence>
<dbReference type="Proteomes" id="UP001079430">
    <property type="component" value="Unassembled WGS sequence"/>
</dbReference>
<keyword evidence="3" id="KW-1185">Reference proteome</keyword>
<dbReference type="EMBL" id="JAPVOI010000004">
    <property type="protein sequence ID" value="MCZ4090600.1"/>
    <property type="molecule type" value="Genomic_DNA"/>
</dbReference>
<comment type="caution">
    <text evidence="2">The sequence shown here is derived from an EMBL/GenBank/DDBJ whole genome shotgun (WGS) entry which is preliminary data.</text>
</comment>
<accession>A0ABT4KFM2</accession>
<sequence>MAETDTKRRAREALERAKAEADKALKKLEAGQLDTDEDLERLSKSARQFFDVNISC</sequence>